<feature type="domain" description="VIT" evidence="17">
    <location>
        <begin position="687"/>
        <end position="816"/>
    </location>
</feature>
<evidence type="ECO:0000256" key="4">
    <source>
        <dbReference type="ARBA" id="ARBA00022525"/>
    </source>
</evidence>
<dbReference type="OrthoDB" id="299997at2759"/>
<evidence type="ECO:0000256" key="2">
    <source>
        <dbReference type="ARBA" id="ARBA00004613"/>
    </source>
</evidence>
<feature type="transmembrane region" description="Helical" evidence="13">
    <location>
        <begin position="1648"/>
        <end position="1672"/>
    </location>
</feature>
<dbReference type="InterPro" id="IPR036465">
    <property type="entry name" value="vWFA_dom_sf"/>
</dbReference>
<dbReference type="InterPro" id="IPR050934">
    <property type="entry name" value="ITIH"/>
</dbReference>
<reference evidence="18 19" key="1">
    <citation type="submission" date="2018-10" db="EMBL/GenBank/DDBJ databases">
        <title>Genome assembly for a Yunnan-Guizhou Plateau 3E fish, Anabarilius grahami (Regan), and its evolutionary and genetic applications.</title>
        <authorList>
            <person name="Jiang W."/>
        </authorList>
    </citation>
    <scope>NUCLEOTIDE SEQUENCE [LARGE SCALE GENOMIC DNA]</scope>
    <source>
        <strain evidence="18">AG-KIZ</strain>
        <tissue evidence="18">Muscle</tissue>
    </source>
</reference>
<feature type="domain" description="VWFA" evidence="15">
    <location>
        <begin position="287"/>
        <end position="466"/>
    </location>
</feature>
<feature type="domain" description="G-protein coupled receptors family 1 profile" evidence="16">
    <location>
        <begin position="1482"/>
        <end position="1758"/>
    </location>
</feature>
<evidence type="ECO:0000259" key="15">
    <source>
        <dbReference type="PROSITE" id="PS50234"/>
    </source>
</evidence>
<dbReference type="FunFam" id="3.40.50.410:FF:000013">
    <property type="entry name" value="inter-alpha-trypsin inhibitor heavy chain H2"/>
    <property type="match status" value="1"/>
</dbReference>
<dbReference type="Pfam" id="PF08487">
    <property type="entry name" value="VIT"/>
    <property type="match status" value="2"/>
</dbReference>
<keyword evidence="9 13" id="KW-1133">Transmembrane helix</keyword>
<dbReference type="EMBL" id="RJVU01075544">
    <property type="protein sequence ID" value="ROI16306.1"/>
    <property type="molecule type" value="Genomic_DNA"/>
</dbReference>
<evidence type="ECO:0000313" key="19">
    <source>
        <dbReference type="Proteomes" id="UP000281406"/>
    </source>
</evidence>
<evidence type="ECO:0000256" key="8">
    <source>
        <dbReference type="ARBA" id="ARBA00022900"/>
    </source>
</evidence>
<feature type="transmembrane region" description="Helical" evidence="13">
    <location>
        <begin position="1693"/>
        <end position="1716"/>
    </location>
</feature>
<dbReference type="GO" id="GO:0004930">
    <property type="term" value="F:G protein-coupled receptor activity"/>
    <property type="evidence" value="ECO:0007669"/>
    <property type="project" value="InterPro"/>
</dbReference>
<feature type="chain" id="PRO_5018088763" evidence="14">
    <location>
        <begin position="38"/>
        <end position="1782"/>
    </location>
</feature>
<feature type="signal peptide" evidence="14">
    <location>
        <begin position="1"/>
        <end position="37"/>
    </location>
</feature>
<accession>A0A3N0XG07</accession>
<evidence type="ECO:0000256" key="11">
    <source>
        <dbReference type="ARBA" id="ARBA00023180"/>
    </source>
</evidence>
<dbReference type="SUPFAM" id="SSF53300">
    <property type="entry name" value="vWA-like"/>
    <property type="match status" value="2"/>
</dbReference>
<dbReference type="InterPro" id="IPR002035">
    <property type="entry name" value="VWF_A"/>
</dbReference>
<dbReference type="SMART" id="SM00609">
    <property type="entry name" value="VIT"/>
    <property type="match status" value="2"/>
</dbReference>
<evidence type="ECO:0000259" key="17">
    <source>
        <dbReference type="PROSITE" id="PS51468"/>
    </source>
</evidence>
<feature type="transmembrane region" description="Helical" evidence="13">
    <location>
        <begin position="1736"/>
        <end position="1760"/>
    </location>
</feature>
<evidence type="ECO:0000259" key="16">
    <source>
        <dbReference type="PROSITE" id="PS50262"/>
    </source>
</evidence>
<organism evidence="18 19">
    <name type="scientific">Anabarilius grahami</name>
    <name type="common">Kanglang fish</name>
    <name type="synonym">Barilius grahami</name>
    <dbReference type="NCBI Taxonomy" id="495550"/>
    <lineage>
        <taxon>Eukaryota</taxon>
        <taxon>Metazoa</taxon>
        <taxon>Chordata</taxon>
        <taxon>Craniata</taxon>
        <taxon>Vertebrata</taxon>
        <taxon>Euteleostomi</taxon>
        <taxon>Actinopterygii</taxon>
        <taxon>Neopterygii</taxon>
        <taxon>Teleostei</taxon>
        <taxon>Ostariophysi</taxon>
        <taxon>Cypriniformes</taxon>
        <taxon>Xenocyprididae</taxon>
        <taxon>Xenocypridinae</taxon>
        <taxon>Xenocypridinae incertae sedis</taxon>
        <taxon>Anabarilius</taxon>
    </lineage>
</organism>
<keyword evidence="5" id="KW-0646">Protease inhibitor</keyword>
<dbReference type="PANTHER" id="PTHR10338:SF119">
    <property type="entry name" value="INTER-ALPHA-TRYPSIN INHIBITOR HEAVY CHAIN H4"/>
    <property type="match status" value="1"/>
</dbReference>
<dbReference type="GO" id="GO:0016020">
    <property type="term" value="C:membrane"/>
    <property type="evidence" value="ECO:0007669"/>
    <property type="project" value="UniProtKB-SubCell"/>
</dbReference>
<dbReference type="InterPro" id="IPR017452">
    <property type="entry name" value="GPCR_Rhodpsn_7TM"/>
</dbReference>
<feature type="transmembrane region" description="Helical" evidence="13">
    <location>
        <begin position="1602"/>
        <end position="1619"/>
    </location>
</feature>
<feature type="domain" description="VWFA" evidence="15">
    <location>
        <begin position="904"/>
        <end position="1107"/>
    </location>
</feature>
<feature type="compositionally biased region" description="Basic and acidic residues" evidence="12">
    <location>
        <begin position="606"/>
        <end position="615"/>
    </location>
</feature>
<dbReference type="PROSITE" id="PS50262">
    <property type="entry name" value="G_PROTEIN_RECEP_F1_2"/>
    <property type="match status" value="1"/>
</dbReference>
<dbReference type="GO" id="GO:0005576">
    <property type="term" value="C:extracellular region"/>
    <property type="evidence" value="ECO:0007669"/>
    <property type="project" value="UniProtKB-SubCell"/>
</dbReference>
<dbReference type="InterPro" id="IPR013694">
    <property type="entry name" value="VIT"/>
</dbReference>
<feature type="region of interest" description="Disordered" evidence="12">
    <location>
        <begin position="599"/>
        <end position="621"/>
    </location>
</feature>
<proteinExistence type="inferred from homology"/>
<dbReference type="PROSITE" id="PS50234">
    <property type="entry name" value="VWFA"/>
    <property type="match status" value="2"/>
</dbReference>
<dbReference type="PRINTS" id="PR00237">
    <property type="entry name" value="GPCRRHODOPSN"/>
</dbReference>
<evidence type="ECO:0000256" key="5">
    <source>
        <dbReference type="ARBA" id="ARBA00022690"/>
    </source>
</evidence>
<comment type="similarity">
    <text evidence="3">Belongs to the ITIH family.</text>
</comment>
<feature type="domain" description="VIT" evidence="17">
    <location>
        <begin position="32"/>
        <end position="161"/>
    </location>
</feature>
<dbReference type="Pfam" id="PF00092">
    <property type="entry name" value="VWA"/>
    <property type="match status" value="2"/>
</dbReference>
<keyword evidence="19" id="KW-1185">Reference proteome</keyword>
<feature type="transmembrane region" description="Helical" evidence="13">
    <location>
        <begin position="1473"/>
        <end position="1491"/>
    </location>
</feature>
<protein>
    <submittedName>
        <fullName evidence="18">Inter-alpha-trypsin inhibitor heavy chain H3</fullName>
    </submittedName>
</protein>
<evidence type="ECO:0000256" key="14">
    <source>
        <dbReference type="SAM" id="SignalP"/>
    </source>
</evidence>
<dbReference type="SMART" id="SM00327">
    <property type="entry name" value="VWA"/>
    <property type="match status" value="2"/>
</dbReference>
<dbReference type="SUPFAM" id="SSF81321">
    <property type="entry name" value="Family A G protein-coupled receptor-like"/>
    <property type="match status" value="1"/>
</dbReference>
<keyword evidence="6 13" id="KW-0812">Transmembrane</keyword>
<feature type="transmembrane region" description="Helical" evidence="13">
    <location>
        <begin position="1559"/>
        <end position="1582"/>
    </location>
</feature>
<evidence type="ECO:0000256" key="1">
    <source>
        <dbReference type="ARBA" id="ARBA00004370"/>
    </source>
</evidence>
<sequence>MSLKQCVFQGLFSEQVMMDRAALRLILLSVFLISASSHPVKKKQDVDIYSFYINSTVTSRYATTVITSRVANTLNESQEIQFEVKIPKTAFISKFRMTIEGKTYDGVVKEKQEAQQQYSEAVSRGQSAGLIKSVGRTLEDFKTSVTVAAFSKVTFELTYEELLKRRLGKYELLINAQPMQPVADFKMDVHIREKPGISFLEVKGDLSTGDLANAIKTTRADKDAWVTFYPTRDQQTKCKSCGENGLNGDLLITYDVERLNPKGEVTVSNGYFVHYFAPSDVPRIPKNVVFIIDRSGSMQGRKIDQTRLALLKILSDLDEDDHFGLITFDHSVDTWKRELLKATKQNLKKAKSFVKEIRDGGATDINAAVLAGVDMINGLPREGTASILILLTDGDPTSGSETNIERIMANVKKAIGLKFPLYCLGFGHDVNFDFLTKMSLENGGVARRIYEDSDADLQLQGFYDEVAVPLLTDIQLKYTGGTNLTKTSFTLYFNGSEIVVSGQITDNSVESFSTEVIAVSKGNNVTYQDTVMIKDPSDVPPENEDFMQRLWAYLTVKQLLERQVLLKGQEKEDEEKEALKLSLKYQFVTPLTSMVVTKPQEDEVEVADKPKEGKKNSRPPALRLQNHFSQHQPSRPHPSRKRARPVRPVLLSQNVPSAAHPGLSGLFSEQVMMDRAALRLILLSVFLISASSQPVKKKQDVDIYSFYINSTVTSRYATTVITSCVANTLNESQEIQFEVKIPKTAFISKFRMTIEGKTYDGVVKEKQEAQQQYSEAVSRGQSAGLVKSVGRTLEDFKTSVTVAAFSKVTFELTYEELLKRRLGKYELLINAQPMQPVADFKMDVHIREKPGISFLEVKGDLSTGDLANAIKTTRADKDAWVTFYPTRDQQTKCKSCGENGLNGDLLITYDVERRNPEGEVMTRLALLRILSDLDEDDHFGLITFDHSVDTWKHELLKATEQNLENAKSFVKEIRDGGATNINAAVLAGVDMINRHPREGTASILILLTDGDPTSGTDSFHTDKHELMVFYCSTSETNIERIMANVKKAIGLKFPLYCLGFGHDVNFDFLTKMSLENGGVARRIYEDSDADLQLQVDYRESAGFYDEVAVPLLTDIQLKYTGVTNLTKTSFNLYFNGSEIVVSGQITDNSVESFSTEVIAVSKGSSVTYQDTVMIKDPSDVPPENEDFMQRLWAYLTVKQLLERQVLLKGQEKEDEEKKALKLSLKYQFVTPLTSMVVTKPQGDEVEVADKPKEGGEDPRPPVPIVRSNRFLLSAAGQSKPLCFDVPLPHKLKLLQDSASEFSMNGKSMNRQKGFSQIAFHYKTNHRLTINTRSIRYHDGQNDVEFLWGQEPTQHSTEGVSLILRSNEMDVTMGNIRVVILLHKKNGDVFLWPALRQQPKDVSLMGILGKAEASYEEIQGSQTPTLKIMDQEVKASWEDVTDYTLPSTPVIRCWLVPFQAVMQGDISDFTVTQLFILVTGVVGHILVLIIICRTMRRGCGQPSGGRTGGLQQTNANGTDVFLLSLSVADLLLLSCLPYHTVAIATHHWPFGSFMCKSVSFLSAMCTAASAFTLAALAFARYIIVVHQSKAYRWRREGRLKVTAGVLWIPAVVLASPQFAWRTLISGLDNREAREDLACFNFLSDKSQLAYGVCHFLLAFAFPLLIIVIAYAKIYHFLKISRRDRTTQSDRLEHYHVHVTQMSALLVLAFALCWLPSYGLMFAQIVEGDNAVGTLPNFGPFATFARIMATSSTVANPFLYVFMSEKFRKELMDLVQGGCGNRPS</sequence>
<feature type="transmembrane region" description="Helical" evidence="13">
    <location>
        <begin position="1519"/>
        <end position="1539"/>
    </location>
</feature>
<evidence type="ECO:0000256" key="3">
    <source>
        <dbReference type="ARBA" id="ARBA00010158"/>
    </source>
</evidence>
<keyword evidence="7 14" id="KW-0732">Signal</keyword>
<keyword evidence="10 13" id="KW-0472">Membrane</keyword>
<evidence type="ECO:0000256" key="6">
    <source>
        <dbReference type="ARBA" id="ARBA00022692"/>
    </source>
</evidence>
<dbReference type="Pfam" id="PF00001">
    <property type="entry name" value="7tm_1"/>
    <property type="match status" value="1"/>
</dbReference>
<evidence type="ECO:0000256" key="9">
    <source>
        <dbReference type="ARBA" id="ARBA00022989"/>
    </source>
</evidence>
<evidence type="ECO:0000256" key="10">
    <source>
        <dbReference type="ARBA" id="ARBA00023136"/>
    </source>
</evidence>
<evidence type="ECO:0000256" key="12">
    <source>
        <dbReference type="SAM" id="MobiDB-lite"/>
    </source>
</evidence>
<comment type="caution">
    <text evidence="18">The sequence shown here is derived from an EMBL/GenBank/DDBJ whole genome shotgun (WGS) entry which is preliminary data.</text>
</comment>
<keyword evidence="11" id="KW-0325">Glycoprotein</keyword>
<dbReference type="PROSITE" id="PS51468">
    <property type="entry name" value="VIT"/>
    <property type="match status" value="2"/>
</dbReference>
<keyword evidence="4" id="KW-0964">Secreted</keyword>
<name>A0A3N0XG07_ANAGA</name>
<evidence type="ECO:0000256" key="13">
    <source>
        <dbReference type="SAM" id="Phobius"/>
    </source>
</evidence>
<comment type="subcellular location">
    <subcellularLocation>
        <location evidence="1">Membrane</location>
    </subcellularLocation>
    <subcellularLocation>
        <location evidence="2">Secreted</location>
    </subcellularLocation>
</comment>
<dbReference type="Gene3D" id="3.40.50.410">
    <property type="entry name" value="von Willebrand factor, type A domain"/>
    <property type="match status" value="2"/>
</dbReference>
<dbReference type="InterPro" id="IPR000276">
    <property type="entry name" value="GPCR_Rhodpsn"/>
</dbReference>
<gene>
    <name evidence="18" type="ORF">DPX16_12424</name>
</gene>
<dbReference type="Proteomes" id="UP000281406">
    <property type="component" value="Unassembled WGS sequence"/>
</dbReference>
<evidence type="ECO:0000256" key="7">
    <source>
        <dbReference type="ARBA" id="ARBA00022729"/>
    </source>
</evidence>
<keyword evidence="8" id="KW-0722">Serine protease inhibitor</keyword>
<dbReference type="PANTHER" id="PTHR10338">
    <property type="entry name" value="INTER-ALPHA-TRYPSIN INHIBITOR HEAVY CHAIN FAMILY MEMBER"/>
    <property type="match status" value="1"/>
</dbReference>
<dbReference type="GO" id="GO:0004867">
    <property type="term" value="F:serine-type endopeptidase inhibitor activity"/>
    <property type="evidence" value="ECO:0007669"/>
    <property type="project" value="UniProtKB-KW"/>
</dbReference>
<dbReference type="Gene3D" id="1.20.1070.10">
    <property type="entry name" value="Rhodopsin 7-helix transmembrane proteins"/>
    <property type="match status" value="1"/>
</dbReference>
<evidence type="ECO:0000313" key="18">
    <source>
        <dbReference type="EMBL" id="ROI16306.1"/>
    </source>
</evidence>